<name>A0ABS5TTA0_9ACTN</name>
<organism evidence="3 4">
    <name type="scientific">Kineosporia corallincola</name>
    <dbReference type="NCBI Taxonomy" id="2835133"/>
    <lineage>
        <taxon>Bacteria</taxon>
        <taxon>Bacillati</taxon>
        <taxon>Actinomycetota</taxon>
        <taxon>Actinomycetes</taxon>
        <taxon>Kineosporiales</taxon>
        <taxon>Kineosporiaceae</taxon>
        <taxon>Kineosporia</taxon>
    </lineage>
</organism>
<sequence length="358" mass="37628">MTFPSLRRIPVAVFCLMLTSLLLPSSADAATTTLTPAPLVTAPATEDPDNAVTWGVGPAPEDGQPTRAAFVHELTPGKSISDTVRVTNFSTGPLTFQMYAQDAINTSDGGFDLLSRDEASRDIGLWVRIPQRTVTVPARSRAEVPFRIEVPADAGPGDHSGGIVAALLEQATDGTGRNVIVERRVGTRIYGRVPGAVQAALTAGAPLTRYSESLNPFRAGAAKVTYTVHNSGNVRLAAQPSVSVKDLTGRVTRTATGAGVREVLPGQSVTMIVEVPHVWPLGRLTVEAAVTAAPVEGAPDDEPAPRGDSASGQVWAWPWAALAVVLLIVLLLALRRRARRTGGESAPDDTTKSLEEVA</sequence>
<keyword evidence="1" id="KW-1133">Transmembrane helix</keyword>
<comment type="caution">
    <text evidence="3">The sequence shown here is derived from an EMBL/GenBank/DDBJ whole genome shotgun (WGS) entry which is preliminary data.</text>
</comment>
<keyword evidence="2" id="KW-0732">Signal</keyword>
<dbReference type="RefSeq" id="WP_214160566.1">
    <property type="nucleotide sequence ID" value="NZ_JAHBAY010000022.1"/>
</dbReference>
<feature type="transmembrane region" description="Helical" evidence="1">
    <location>
        <begin position="315"/>
        <end position="334"/>
    </location>
</feature>
<evidence type="ECO:0000313" key="4">
    <source>
        <dbReference type="Proteomes" id="UP001197247"/>
    </source>
</evidence>
<keyword evidence="1" id="KW-0472">Membrane</keyword>
<evidence type="ECO:0000256" key="2">
    <source>
        <dbReference type="SAM" id="SignalP"/>
    </source>
</evidence>
<keyword evidence="1" id="KW-0812">Transmembrane</keyword>
<keyword evidence="4" id="KW-1185">Reference proteome</keyword>
<feature type="signal peptide" evidence="2">
    <location>
        <begin position="1"/>
        <end position="29"/>
    </location>
</feature>
<dbReference type="EMBL" id="JAHBAY010000022">
    <property type="protein sequence ID" value="MBT0774033.1"/>
    <property type="molecule type" value="Genomic_DNA"/>
</dbReference>
<evidence type="ECO:0000313" key="3">
    <source>
        <dbReference type="EMBL" id="MBT0774033.1"/>
    </source>
</evidence>
<protein>
    <submittedName>
        <fullName evidence="3">DUF916 domain-containing protein</fullName>
    </submittedName>
</protein>
<accession>A0ABS5TTA0</accession>
<reference evidence="3 4" key="1">
    <citation type="submission" date="2021-05" db="EMBL/GenBank/DDBJ databases">
        <title>Kineosporia and Streptomyces sp. nov. two new marine actinobacteria isolated from Coral.</title>
        <authorList>
            <person name="Buangrab K."/>
            <person name="Sutthacheep M."/>
            <person name="Yeemin T."/>
            <person name="Harunari E."/>
            <person name="Igarashi Y."/>
            <person name="Kanchanasin P."/>
            <person name="Tanasupawat S."/>
            <person name="Phongsopitanun W."/>
        </authorList>
    </citation>
    <scope>NUCLEOTIDE SEQUENCE [LARGE SCALE GENOMIC DNA]</scope>
    <source>
        <strain evidence="3 4">J2-2</strain>
    </source>
</reference>
<feature type="chain" id="PRO_5045836230" evidence="2">
    <location>
        <begin position="30"/>
        <end position="358"/>
    </location>
</feature>
<gene>
    <name evidence="3" type="ORF">KIH74_34125</name>
</gene>
<proteinExistence type="predicted"/>
<evidence type="ECO:0000256" key="1">
    <source>
        <dbReference type="SAM" id="Phobius"/>
    </source>
</evidence>
<dbReference type="Proteomes" id="UP001197247">
    <property type="component" value="Unassembled WGS sequence"/>
</dbReference>